<dbReference type="PROSITE" id="PS00107">
    <property type="entry name" value="PROTEIN_KINASE_ATP"/>
    <property type="match status" value="1"/>
</dbReference>
<dbReference type="KEGG" id="ptm:GSPATT00023571001"/>
<comment type="catalytic activity">
    <reaction evidence="11">
        <text>L-threonyl-[protein] + ATP = O-phospho-L-threonyl-[protein] + ADP + H(+)</text>
        <dbReference type="Rhea" id="RHEA:46608"/>
        <dbReference type="Rhea" id="RHEA-COMP:11060"/>
        <dbReference type="Rhea" id="RHEA-COMP:11605"/>
        <dbReference type="ChEBI" id="CHEBI:15378"/>
        <dbReference type="ChEBI" id="CHEBI:30013"/>
        <dbReference type="ChEBI" id="CHEBI:30616"/>
        <dbReference type="ChEBI" id="CHEBI:61977"/>
        <dbReference type="ChEBI" id="CHEBI:456216"/>
        <dbReference type="EC" id="2.7.11.24"/>
    </reaction>
</comment>
<keyword evidence="14" id="KW-1185">Reference proteome</keyword>
<dbReference type="STRING" id="5888.A0E527"/>
<dbReference type="eggNOG" id="KOG0660">
    <property type="taxonomic scope" value="Eukaryota"/>
</dbReference>
<evidence type="ECO:0000256" key="1">
    <source>
        <dbReference type="ARBA" id="ARBA00001946"/>
    </source>
</evidence>
<evidence type="ECO:0000256" key="10">
    <source>
        <dbReference type="RuleBase" id="RU000304"/>
    </source>
</evidence>
<dbReference type="InterPro" id="IPR011009">
    <property type="entry name" value="Kinase-like_dom_sf"/>
</dbReference>
<dbReference type="InterPro" id="IPR008271">
    <property type="entry name" value="Ser/Thr_kinase_AS"/>
</dbReference>
<evidence type="ECO:0000313" key="14">
    <source>
        <dbReference type="Proteomes" id="UP000000600"/>
    </source>
</evidence>
<protein>
    <recommendedName>
        <fullName evidence="2 11">Mitogen-activated protein kinase</fullName>
        <ecNumber evidence="2 11">2.7.11.24</ecNumber>
    </recommendedName>
</protein>
<dbReference type="InterPro" id="IPR050117">
    <property type="entry name" value="MAPK"/>
</dbReference>
<dbReference type="InterPro" id="IPR000719">
    <property type="entry name" value="Prot_kinase_dom"/>
</dbReference>
<dbReference type="PROSITE" id="PS00108">
    <property type="entry name" value="PROTEIN_KINASE_ST"/>
    <property type="match status" value="1"/>
</dbReference>
<dbReference type="OMA" id="MVYDESL"/>
<evidence type="ECO:0000256" key="7">
    <source>
        <dbReference type="ARBA" id="ARBA00022777"/>
    </source>
</evidence>
<dbReference type="InterPro" id="IPR017441">
    <property type="entry name" value="Protein_kinase_ATP_BS"/>
</dbReference>
<dbReference type="EC" id="2.7.11.24" evidence="2 11"/>
<comment type="cofactor">
    <cofactor evidence="1 11">
        <name>Mg(2+)</name>
        <dbReference type="ChEBI" id="CHEBI:18420"/>
    </cofactor>
</comment>
<organism evidence="13 14">
    <name type="scientific">Paramecium tetraurelia</name>
    <dbReference type="NCBI Taxonomy" id="5888"/>
    <lineage>
        <taxon>Eukaryota</taxon>
        <taxon>Sar</taxon>
        <taxon>Alveolata</taxon>
        <taxon>Ciliophora</taxon>
        <taxon>Intramacronucleata</taxon>
        <taxon>Oligohymenophorea</taxon>
        <taxon>Peniculida</taxon>
        <taxon>Parameciidae</taxon>
        <taxon>Paramecium</taxon>
    </lineage>
</organism>
<dbReference type="InterPro" id="IPR003527">
    <property type="entry name" value="MAP_kinase_CS"/>
</dbReference>
<dbReference type="GO" id="GO:0005737">
    <property type="term" value="C:cytoplasm"/>
    <property type="evidence" value="ECO:0000318"/>
    <property type="project" value="GO_Central"/>
</dbReference>
<gene>
    <name evidence="13" type="ORF">GSPATT00023571001</name>
</gene>
<dbReference type="GO" id="GO:0004707">
    <property type="term" value="F:MAP kinase activity"/>
    <property type="evidence" value="ECO:0007669"/>
    <property type="project" value="UniProtKB-EC"/>
</dbReference>
<feature type="binding site" evidence="9">
    <location>
        <position position="95"/>
    </location>
    <ligand>
        <name>ATP</name>
        <dbReference type="ChEBI" id="CHEBI:30616"/>
    </ligand>
</feature>
<keyword evidence="4" id="KW-0597">Phosphoprotein</keyword>
<dbReference type="EMBL" id="CT868659">
    <property type="protein sequence ID" value="CAK90394.1"/>
    <property type="molecule type" value="Genomic_DNA"/>
</dbReference>
<keyword evidence="3 10" id="KW-0723">Serine/threonine-protein kinase</keyword>
<dbReference type="PROSITE" id="PS01351">
    <property type="entry name" value="MAPK"/>
    <property type="match status" value="1"/>
</dbReference>
<name>A0E527_PARTE</name>
<evidence type="ECO:0000256" key="6">
    <source>
        <dbReference type="ARBA" id="ARBA00022741"/>
    </source>
</evidence>
<keyword evidence="7 11" id="KW-0418">Kinase</keyword>
<feature type="domain" description="Protein kinase" evidence="12">
    <location>
        <begin position="65"/>
        <end position="346"/>
    </location>
</feature>
<dbReference type="GO" id="GO:0005524">
    <property type="term" value="F:ATP binding"/>
    <property type="evidence" value="ECO:0007669"/>
    <property type="project" value="UniProtKB-UniRule"/>
</dbReference>
<dbReference type="Pfam" id="PF00069">
    <property type="entry name" value="Pkinase"/>
    <property type="match status" value="1"/>
</dbReference>
<dbReference type="Gene3D" id="1.10.510.10">
    <property type="entry name" value="Transferase(Phosphotransferase) domain 1"/>
    <property type="match status" value="1"/>
</dbReference>
<evidence type="ECO:0000259" key="12">
    <source>
        <dbReference type="PROSITE" id="PS50011"/>
    </source>
</evidence>
<comment type="similarity">
    <text evidence="11">Belongs to the protein kinase superfamily. Ser/Thr protein kinase family. MAP kinase subfamily.</text>
</comment>
<evidence type="ECO:0000256" key="2">
    <source>
        <dbReference type="ARBA" id="ARBA00012411"/>
    </source>
</evidence>
<dbReference type="GO" id="GO:0005634">
    <property type="term" value="C:nucleus"/>
    <property type="evidence" value="ECO:0000318"/>
    <property type="project" value="GO_Central"/>
</dbReference>
<dbReference type="GO" id="GO:0035556">
    <property type="term" value="P:intracellular signal transduction"/>
    <property type="evidence" value="ECO:0000318"/>
    <property type="project" value="GO_Central"/>
</dbReference>
<dbReference type="FunFam" id="3.30.200.20:FF:000028">
    <property type="entry name" value="Mitogen-activated protein kinase"/>
    <property type="match status" value="1"/>
</dbReference>
<keyword evidence="6 9" id="KW-0547">Nucleotide-binding</keyword>
<evidence type="ECO:0000256" key="8">
    <source>
        <dbReference type="ARBA" id="ARBA00022840"/>
    </source>
</evidence>
<comment type="activity regulation">
    <text evidence="11">Activated by threonine and tyrosine phosphorylation.</text>
</comment>
<keyword evidence="8 9" id="KW-0067">ATP-binding</keyword>
<dbReference type="InParanoid" id="A0E527"/>
<dbReference type="GO" id="GO:0004674">
    <property type="term" value="F:protein serine/threonine kinase activity"/>
    <property type="evidence" value="ECO:0000318"/>
    <property type="project" value="GO_Central"/>
</dbReference>
<dbReference type="OrthoDB" id="192887at2759"/>
<evidence type="ECO:0000256" key="3">
    <source>
        <dbReference type="ARBA" id="ARBA00022527"/>
    </source>
</evidence>
<dbReference type="HOGENOM" id="CLU_000288_181_1_1"/>
<dbReference type="PANTHER" id="PTHR24055">
    <property type="entry name" value="MITOGEN-ACTIVATED PROTEIN KINASE"/>
    <property type="match status" value="1"/>
</dbReference>
<evidence type="ECO:0000256" key="4">
    <source>
        <dbReference type="ARBA" id="ARBA00022553"/>
    </source>
</evidence>
<keyword evidence="11" id="KW-0460">Magnesium</keyword>
<accession>A0E527</accession>
<dbReference type="PROSITE" id="PS50011">
    <property type="entry name" value="PROTEIN_KINASE_DOM"/>
    <property type="match status" value="1"/>
</dbReference>
<dbReference type="GeneID" id="5043576"/>
<dbReference type="Gene3D" id="3.30.200.20">
    <property type="entry name" value="Phosphorylase Kinase, domain 1"/>
    <property type="match status" value="1"/>
</dbReference>
<dbReference type="FunFam" id="1.10.510.10:FF:000098">
    <property type="entry name" value="Mitogen-activated protein kinase 1"/>
    <property type="match status" value="1"/>
</dbReference>
<evidence type="ECO:0000256" key="11">
    <source>
        <dbReference type="RuleBase" id="RU361165"/>
    </source>
</evidence>
<dbReference type="RefSeq" id="XP_001457791.1">
    <property type="nucleotide sequence ID" value="XM_001457754.1"/>
</dbReference>
<dbReference type="AlphaFoldDB" id="A0E527"/>
<evidence type="ECO:0000256" key="5">
    <source>
        <dbReference type="ARBA" id="ARBA00022679"/>
    </source>
</evidence>
<reference evidence="13 14" key="1">
    <citation type="journal article" date="2006" name="Nature">
        <title>Global trends of whole-genome duplications revealed by the ciliate Paramecium tetraurelia.</title>
        <authorList>
            <consortium name="Genoscope"/>
            <person name="Aury J.-M."/>
            <person name="Jaillon O."/>
            <person name="Duret L."/>
            <person name="Noel B."/>
            <person name="Jubin C."/>
            <person name="Porcel B.M."/>
            <person name="Segurens B."/>
            <person name="Daubin V."/>
            <person name="Anthouard V."/>
            <person name="Aiach N."/>
            <person name="Arnaiz O."/>
            <person name="Billaut A."/>
            <person name="Beisson J."/>
            <person name="Blanc I."/>
            <person name="Bouhouche K."/>
            <person name="Camara F."/>
            <person name="Duharcourt S."/>
            <person name="Guigo R."/>
            <person name="Gogendeau D."/>
            <person name="Katinka M."/>
            <person name="Keller A.-M."/>
            <person name="Kissmehl R."/>
            <person name="Klotz C."/>
            <person name="Koll F."/>
            <person name="Le Moue A."/>
            <person name="Lepere C."/>
            <person name="Malinsky S."/>
            <person name="Nowacki M."/>
            <person name="Nowak J.K."/>
            <person name="Plattner H."/>
            <person name="Poulain J."/>
            <person name="Ruiz F."/>
            <person name="Serrano V."/>
            <person name="Zagulski M."/>
            <person name="Dessen P."/>
            <person name="Betermier M."/>
            <person name="Weissenbach J."/>
            <person name="Scarpelli C."/>
            <person name="Schachter V."/>
            <person name="Sperling L."/>
            <person name="Meyer E."/>
            <person name="Cohen J."/>
            <person name="Wincker P."/>
        </authorList>
    </citation>
    <scope>NUCLEOTIDE SEQUENCE [LARGE SCALE GENOMIC DNA]</scope>
    <source>
        <strain evidence="13 14">Stock d4-2</strain>
    </source>
</reference>
<sequence length="392" mass="45551">MISKTIKYKLELYNLYKQAQKLLEMQYKQIMKQNDKHPIKSKIPVAKGKHAFECGGQTFVVDEKYEFIKQIGQGAYGVVCSAKNKKNGQMVAVKKIPNAFEDLVDAKRIVREIKLLKFFDHENIISLVDLPRPDAKTGFNDIYIITDLMGTDLHKVIYSSQALTDEHIQYFAYQMLRGLLYIHTANVIHRDLKPSNILLNKDCDLKICDLGLARGYESEEEFKTEYVITRWYRAPEVILNASEYTISRCIIAELLGRTPLFPGEDYLDQVQRIISVLGTPTPDDMKYIGNPNAINYIKSLPKRTKQSFTQLYPKANPKVCELLTKMITFNPDKRYTVEQCLEHDYFDGLHNPEAEPRCDKVFDWSWDNFELKKETLQKMVYDESLQFNPVKL</sequence>
<evidence type="ECO:0000313" key="13">
    <source>
        <dbReference type="EMBL" id="CAK90394.1"/>
    </source>
</evidence>
<dbReference type="SUPFAM" id="SSF56112">
    <property type="entry name" value="Protein kinase-like (PK-like)"/>
    <property type="match status" value="1"/>
</dbReference>
<keyword evidence="5 11" id="KW-0808">Transferase</keyword>
<dbReference type="SMART" id="SM00220">
    <property type="entry name" value="S_TKc"/>
    <property type="match status" value="1"/>
</dbReference>
<dbReference type="Proteomes" id="UP000000600">
    <property type="component" value="Unassembled WGS sequence"/>
</dbReference>
<evidence type="ECO:0000256" key="9">
    <source>
        <dbReference type="PROSITE-ProRule" id="PRU10141"/>
    </source>
</evidence>
<proteinExistence type="inferred from homology"/>
<dbReference type="CDD" id="cd07834">
    <property type="entry name" value="STKc_MAPK"/>
    <property type="match status" value="1"/>
</dbReference>